<dbReference type="InterPro" id="IPR036514">
    <property type="entry name" value="SGNH_hydro_sf"/>
</dbReference>
<dbReference type="GeneID" id="41995291"/>
<dbReference type="Gene3D" id="3.40.50.1110">
    <property type="entry name" value="SGNH hydrolase"/>
    <property type="match status" value="1"/>
</dbReference>
<sequence>MFKQRSHETHHDTHRLQITSNPNQYTIALLGDSLFERFKTTGCALSINNNPCILNLGVGGDKVLNVQYRIDQGLFDDIKTHQPNLKLMYVHMGSNNLKKNGLRKNDADAYAALIATIREALPDVEIVMTALFKQRGLVDEIIDEANRILKDIADRNGAAFLPFGDEQDGIMSEDNVHLNETGPLPQLPSLLLQVFDIPRNHSNLLLLCQSILLRLHQDPTPILDTDPHSLDFLLQQPNFFPIAFIDNTALDTNITRIR</sequence>
<dbReference type="Proteomes" id="UP000253153">
    <property type="component" value="Unassembled WGS sequence"/>
</dbReference>
<proteinExistence type="predicted"/>
<comment type="caution">
    <text evidence="2">The sequence shown here is derived from an EMBL/GenBank/DDBJ whole genome shotgun (WGS) entry which is preliminary data.</text>
</comment>
<protein>
    <recommendedName>
        <fullName evidence="1">SGNH hydrolase-type esterase domain-containing protein</fullName>
    </recommendedName>
</protein>
<reference evidence="2 3" key="1">
    <citation type="submission" date="2018-06" db="EMBL/GenBank/DDBJ databases">
        <title>Fusarium incarnatum-equiseti species complex species 28.</title>
        <authorList>
            <person name="Gardiner D.M."/>
        </authorList>
    </citation>
    <scope>NUCLEOTIDE SEQUENCE [LARGE SCALE GENOMIC DNA]</scope>
    <source>
        <strain evidence="2 3">FIESC_28</strain>
    </source>
</reference>
<evidence type="ECO:0000313" key="2">
    <source>
        <dbReference type="EMBL" id="RBR18928.1"/>
    </source>
</evidence>
<feature type="domain" description="SGNH hydrolase-type esterase" evidence="1">
    <location>
        <begin position="49"/>
        <end position="182"/>
    </location>
</feature>
<dbReference type="OrthoDB" id="505607at2759"/>
<gene>
    <name evidence="2" type="ORF">FIESC28_05850</name>
</gene>
<dbReference type="EMBL" id="QKXC01000119">
    <property type="protein sequence ID" value="RBR18928.1"/>
    <property type="molecule type" value="Genomic_DNA"/>
</dbReference>
<organism evidence="2 3">
    <name type="scientific">Fusarium coffeatum</name>
    <dbReference type="NCBI Taxonomy" id="231269"/>
    <lineage>
        <taxon>Eukaryota</taxon>
        <taxon>Fungi</taxon>
        <taxon>Dikarya</taxon>
        <taxon>Ascomycota</taxon>
        <taxon>Pezizomycotina</taxon>
        <taxon>Sordariomycetes</taxon>
        <taxon>Hypocreomycetidae</taxon>
        <taxon>Hypocreales</taxon>
        <taxon>Nectriaceae</taxon>
        <taxon>Fusarium</taxon>
        <taxon>Fusarium incarnatum-equiseti species complex</taxon>
    </lineage>
</organism>
<evidence type="ECO:0000313" key="3">
    <source>
        <dbReference type="Proteomes" id="UP000253153"/>
    </source>
</evidence>
<keyword evidence="3" id="KW-1185">Reference proteome</keyword>
<accession>A0A366RQX9</accession>
<evidence type="ECO:0000259" key="1">
    <source>
        <dbReference type="Pfam" id="PF13472"/>
    </source>
</evidence>
<dbReference type="SUPFAM" id="SSF52266">
    <property type="entry name" value="SGNH hydrolase"/>
    <property type="match status" value="1"/>
</dbReference>
<name>A0A366RQX9_9HYPO</name>
<dbReference type="InterPro" id="IPR013830">
    <property type="entry name" value="SGNH_hydro"/>
</dbReference>
<dbReference type="RefSeq" id="XP_031015997.1">
    <property type="nucleotide sequence ID" value="XM_031159995.1"/>
</dbReference>
<dbReference type="Pfam" id="PF13472">
    <property type="entry name" value="Lipase_GDSL_2"/>
    <property type="match status" value="1"/>
</dbReference>
<dbReference type="AlphaFoldDB" id="A0A366RQX9"/>